<dbReference type="Proteomes" id="UP001565368">
    <property type="component" value="Unassembled WGS sequence"/>
</dbReference>
<dbReference type="GeneID" id="95988713"/>
<accession>A0ABR3PU71</accession>
<feature type="compositionally biased region" description="Basic residues" evidence="1">
    <location>
        <begin position="1"/>
        <end position="30"/>
    </location>
</feature>
<organism evidence="2 3">
    <name type="scientific">Vanrija albida</name>
    <dbReference type="NCBI Taxonomy" id="181172"/>
    <lineage>
        <taxon>Eukaryota</taxon>
        <taxon>Fungi</taxon>
        <taxon>Dikarya</taxon>
        <taxon>Basidiomycota</taxon>
        <taxon>Agaricomycotina</taxon>
        <taxon>Tremellomycetes</taxon>
        <taxon>Trichosporonales</taxon>
        <taxon>Trichosporonaceae</taxon>
        <taxon>Vanrija</taxon>
    </lineage>
</organism>
<gene>
    <name evidence="2" type="ORF">Q8F55_007670</name>
</gene>
<comment type="caution">
    <text evidence="2">The sequence shown here is derived from an EMBL/GenBank/DDBJ whole genome shotgun (WGS) entry which is preliminary data.</text>
</comment>
<dbReference type="EMBL" id="JBBXJM010000006">
    <property type="protein sequence ID" value="KAL1405987.1"/>
    <property type="molecule type" value="Genomic_DNA"/>
</dbReference>
<evidence type="ECO:0000256" key="1">
    <source>
        <dbReference type="SAM" id="MobiDB-lite"/>
    </source>
</evidence>
<evidence type="ECO:0008006" key="4">
    <source>
        <dbReference type="Google" id="ProtNLM"/>
    </source>
</evidence>
<name>A0ABR3PU71_9TREE</name>
<evidence type="ECO:0000313" key="3">
    <source>
        <dbReference type="Proteomes" id="UP001565368"/>
    </source>
</evidence>
<dbReference type="RefSeq" id="XP_069205931.1">
    <property type="nucleotide sequence ID" value="XM_069356090.1"/>
</dbReference>
<keyword evidence="3" id="KW-1185">Reference proteome</keyword>
<sequence>MSRPRRTAVKKQAPHKSKAATKRQTRKAKPTGKPQPVLDTTAYPHLLDEIITYAPYEALLSLRQTSRAVRKRVDRSLYRHIMLVREDQHLMGDELDDIDDDALILVASPEELWKSDECLPGFVKTEAYQYMERLDTLHDTELRDTGPRTRAQTAMKEEREADEEEYAHEKAYFAHTKILDVAATHGAFLMWLAHLHPDPFPVVRTYCDTAGFYQSNPVPLGDTLVVMPPTQPSSFPMPSQQVVLRWFPRRTKRVIHHVKMPLLDEDPIITFRPIPVLTGDGLGLVAPEQQVFVFSDASPNLVAKGVERAKRVLAAKAGHSVERRWQHLAAEIAPNVRMGGQVLMVDFHLIDPDWFQFDADSTPAQRQENFRLRILGEMLGDSEEQGAMEDYFREPMENEGEALELLDKWLVFKTRAEWEAGLTEEEVELFAVDDLAKRNLEGARVLQGHEDPVLDLIISSIDFAADDGPGQMFFQGEELGSDDDDPDFEM</sequence>
<evidence type="ECO:0000313" key="2">
    <source>
        <dbReference type="EMBL" id="KAL1405987.1"/>
    </source>
</evidence>
<reference evidence="2 3" key="1">
    <citation type="submission" date="2023-08" db="EMBL/GenBank/DDBJ databases">
        <title>Annotated Genome Sequence of Vanrija albida AlHP1.</title>
        <authorList>
            <person name="Herzog R."/>
        </authorList>
    </citation>
    <scope>NUCLEOTIDE SEQUENCE [LARGE SCALE GENOMIC DNA]</scope>
    <source>
        <strain evidence="2 3">AlHP1</strain>
    </source>
</reference>
<protein>
    <recommendedName>
        <fullName evidence="4">F-box domain-containing protein</fullName>
    </recommendedName>
</protein>
<feature type="region of interest" description="Disordered" evidence="1">
    <location>
        <begin position="1"/>
        <end position="39"/>
    </location>
</feature>
<proteinExistence type="predicted"/>